<protein>
    <recommendedName>
        <fullName evidence="5 7">Putative hydroxypyruvate isomerase</fullName>
        <ecNumber evidence="4 7">5.3.1.22</ecNumber>
    </recommendedName>
</protein>
<dbReference type="EMBL" id="BEZZ01000913">
    <property type="protein sequence ID" value="GCC36940.1"/>
    <property type="molecule type" value="Genomic_DNA"/>
</dbReference>
<evidence type="ECO:0000256" key="6">
    <source>
        <dbReference type="ARBA" id="ARBA00023235"/>
    </source>
</evidence>
<comment type="similarity">
    <text evidence="3 7">Belongs to the hyi family.</text>
</comment>
<dbReference type="InterPro" id="IPR026040">
    <property type="entry name" value="HyI-like"/>
</dbReference>
<organism evidence="10 11">
    <name type="scientific">Chiloscyllium punctatum</name>
    <name type="common">Brownbanded bambooshark</name>
    <name type="synonym">Hemiscyllium punctatum</name>
    <dbReference type="NCBI Taxonomy" id="137246"/>
    <lineage>
        <taxon>Eukaryota</taxon>
        <taxon>Metazoa</taxon>
        <taxon>Chordata</taxon>
        <taxon>Craniata</taxon>
        <taxon>Vertebrata</taxon>
        <taxon>Chondrichthyes</taxon>
        <taxon>Elasmobranchii</taxon>
        <taxon>Galeomorphii</taxon>
        <taxon>Galeoidea</taxon>
        <taxon>Orectolobiformes</taxon>
        <taxon>Hemiscylliidae</taxon>
        <taxon>Chiloscyllium</taxon>
    </lineage>
</organism>
<evidence type="ECO:0000256" key="5">
    <source>
        <dbReference type="ARBA" id="ARBA00017985"/>
    </source>
</evidence>
<dbReference type="EC" id="5.3.1.22" evidence="4 7"/>
<dbReference type="InterPro" id="IPR050417">
    <property type="entry name" value="Sugar_Epim/Isomerase"/>
</dbReference>
<dbReference type="GO" id="GO:0046487">
    <property type="term" value="P:glyoxylate metabolic process"/>
    <property type="evidence" value="ECO:0007669"/>
    <property type="project" value="TreeGrafter"/>
</dbReference>
<dbReference type="FunFam" id="3.20.20.150:FF:000007">
    <property type="entry name" value="Hydroxypyruvate isomerase"/>
    <property type="match status" value="1"/>
</dbReference>
<dbReference type="PIRSF" id="PIRSF006241">
    <property type="entry name" value="HyI"/>
    <property type="match status" value="1"/>
</dbReference>
<comment type="caution">
    <text evidence="10">The sequence shown here is derived from an EMBL/GenBank/DDBJ whole genome shotgun (WGS) entry which is preliminary data.</text>
</comment>
<sequence length="289" mass="32481">METHAVPMSYPLRFAANLSWLFLELDNLCERVEAAARAGFKAMEVAWPYGTEATELKKVLERNGMEIVLINTPPGNKAKGELGLGALPMQQVEFRTGLELAVKYAKTVGCKQIHLMAGRVPVDLDRTSVAKAMETTFIENLKYAADILSKEEMQGLIEPINSRITDPRYFLNTPHQAEKVLQQVDRPNLKLQLDLFHCQIMDGNLTQNISTYFSRIGHVQIAQAPNRNEPDSPGEINYSYIFSLLEKLGYQGYIGCEYSPKGSTFNGLGWLKSYWTSQDTNKLPLPTEC</sequence>
<proteinExistence type="inferred from homology"/>
<dbReference type="AlphaFoldDB" id="A0A401T2T3"/>
<evidence type="ECO:0000259" key="9">
    <source>
        <dbReference type="Pfam" id="PF01261"/>
    </source>
</evidence>
<evidence type="ECO:0000313" key="10">
    <source>
        <dbReference type="EMBL" id="GCC36940.1"/>
    </source>
</evidence>
<feature type="active site" description="Proton donor/acceptor" evidence="8">
    <location>
        <position position="158"/>
    </location>
</feature>
<feature type="active site" description="Proton donor/acceptor" evidence="8">
    <location>
        <position position="257"/>
    </location>
</feature>
<evidence type="ECO:0000256" key="4">
    <source>
        <dbReference type="ARBA" id="ARBA00012570"/>
    </source>
</evidence>
<evidence type="ECO:0000256" key="7">
    <source>
        <dbReference type="PIRNR" id="PIRNR006241"/>
    </source>
</evidence>
<dbReference type="PANTHER" id="PTHR43489">
    <property type="entry name" value="ISOMERASE"/>
    <property type="match status" value="1"/>
</dbReference>
<dbReference type="Proteomes" id="UP000287033">
    <property type="component" value="Unassembled WGS sequence"/>
</dbReference>
<evidence type="ECO:0000256" key="3">
    <source>
        <dbReference type="ARBA" id="ARBA00005962"/>
    </source>
</evidence>
<evidence type="ECO:0000256" key="8">
    <source>
        <dbReference type="PIRSR" id="PIRSR006241-50"/>
    </source>
</evidence>
<evidence type="ECO:0000256" key="1">
    <source>
        <dbReference type="ARBA" id="ARBA00000476"/>
    </source>
</evidence>
<dbReference type="OrthoDB" id="4214675at2759"/>
<feature type="domain" description="Xylose isomerase-like TIM barrel" evidence="9">
    <location>
        <begin position="32"/>
        <end position="273"/>
    </location>
</feature>
<evidence type="ECO:0000256" key="2">
    <source>
        <dbReference type="ARBA" id="ARBA00002968"/>
    </source>
</evidence>
<dbReference type="PANTHER" id="PTHR43489:SF6">
    <property type="entry name" value="HYDROXYPYRUVATE ISOMERASE-RELATED"/>
    <property type="match status" value="1"/>
</dbReference>
<comment type="catalytic activity">
    <reaction evidence="1 7">
        <text>3-hydroxypyruvate = 2-hydroxy-3-oxopropanoate</text>
        <dbReference type="Rhea" id="RHEA:11952"/>
        <dbReference type="ChEBI" id="CHEBI:17180"/>
        <dbReference type="ChEBI" id="CHEBI:57978"/>
        <dbReference type="EC" id="5.3.1.22"/>
    </reaction>
</comment>
<keyword evidence="11" id="KW-1185">Reference proteome</keyword>
<dbReference type="STRING" id="137246.A0A401T2T3"/>
<keyword evidence="6 7" id="KW-0413">Isomerase</keyword>
<dbReference type="InterPro" id="IPR013022">
    <property type="entry name" value="Xyl_isomerase-like_TIM-brl"/>
</dbReference>
<comment type="function">
    <text evidence="2 7">Catalyzes the reversible isomerization between hydroxypyruvate and 2-hydroxy-3-oxopropanoate (also termed tartronate semialdehyde).</text>
</comment>
<dbReference type="OMA" id="CEYRPRA"/>
<evidence type="ECO:0000313" key="11">
    <source>
        <dbReference type="Proteomes" id="UP000287033"/>
    </source>
</evidence>
<dbReference type="Pfam" id="PF01261">
    <property type="entry name" value="AP_endonuc_2"/>
    <property type="match status" value="1"/>
</dbReference>
<name>A0A401T2T3_CHIPU</name>
<gene>
    <name evidence="10" type="ORF">chiPu_0015440</name>
</gene>
<dbReference type="SUPFAM" id="SSF51658">
    <property type="entry name" value="Xylose isomerase-like"/>
    <property type="match status" value="1"/>
</dbReference>
<dbReference type="InterPro" id="IPR036237">
    <property type="entry name" value="Xyl_isomerase-like_sf"/>
</dbReference>
<reference evidence="10 11" key="1">
    <citation type="journal article" date="2018" name="Nat. Ecol. Evol.">
        <title>Shark genomes provide insights into elasmobranch evolution and the origin of vertebrates.</title>
        <authorList>
            <person name="Hara Y"/>
            <person name="Yamaguchi K"/>
            <person name="Onimaru K"/>
            <person name="Kadota M"/>
            <person name="Koyanagi M"/>
            <person name="Keeley SD"/>
            <person name="Tatsumi K"/>
            <person name="Tanaka K"/>
            <person name="Motone F"/>
            <person name="Kageyama Y"/>
            <person name="Nozu R"/>
            <person name="Adachi N"/>
            <person name="Nishimura O"/>
            <person name="Nakagawa R"/>
            <person name="Tanegashima C"/>
            <person name="Kiyatake I"/>
            <person name="Matsumoto R"/>
            <person name="Murakumo K"/>
            <person name="Nishida K"/>
            <person name="Terakita A"/>
            <person name="Kuratani S"/>
            <person name="Sato K"/>
            <person name="Hyodo S Kuraku.S."/>
        </authorList>
    </citation>
    <scope>NUCLEOTIDE SEQUENCE [LARGE SCALE GENOMIC DNA]</scope>
</reference>
<accession>A0A401T2T3</accession>
<dbReference type="Gene3D" id="3.20.20.150">
    <property type="entry name" value="Divalent-metal-dependent TIM barrel enzymes"/>
    <property type="match status" value="1"/>
</dbReference>
<dbReference type="GO" id="GO:0008903">
    <property type="term" value="F:hydroxypyruvate isomerase activity"/>
    <property type="evidence" value="ECO:0007669"/>
    <property type="project" value="UniProtKB-EC"/>
</dbReference>